<sequence>MVTVADCERVQSSWFRLRATTLGGTVSDDDGLVWTDGLDGFNLLFPRALTTVAVRRGLDRARAVGRTSMGAWLSADTDASALAEAGFERGWSPWWMVADLAEVAEAARKPDPRVALEEDTDDYGGEHAEYREQLALARLRPRVAWYAAAHVGPGRRFAGRSWSFLDGGLAGVFDMAVWPPFRRRGLGTALLGAVCAAARDAGATHAVLNATPEGKLLYETCGFRQIGEGTTWWWHGPAVPVEDAPGVGGDA</sequence>
<dbReference type="PROSITE" id="PS51186">
    <property type="entry name" value="GNAT"/>
    <property type="match status" value="1"/>
</dbReference>
<gene>
    <name evidence="2" type="ORF">GCM10025864_03720</name>
</gene>
<evidence type="ECO:0000313" key="3">
    <source>
        <dbReference type="Proteomes" id="UP001157091"/>
    </source>
</evidence>
<evidence type="ECO:0000259" key="1">
    <source>
        <dbReference type="PROSITE" id="PS51186"/>
    </source>
</evidence>
<dbReference type="CDD" id="cd04301">
    <property type="entry name" value="NAT_SF"/>
    <property type="match status" value="1"/>
</dbReference>
<evidence type="ECO:0000313" key="2">
    <source>
        <dbReference type="EMBL" id="GMA22613.1"/>
    </source>
</evidence>
<dbReference type="EMBL" id="BSUK01000001">
    <property type="protein sequence ID" value="GMA22613.1"/>
    <property type="molecule type" value="Genomic_DNA"/>
</dbReference>
<dbReference type="InterPro" id="IPR016181">
    <property type="entry name" value="Acyl_CoA_acyltransferase"/>
</dbReference>
<dbReference type="Gene3D" id="3.40.630.30">
    <property type="match status" value="1"/>
</dbReference>
<proteinExistence type="predicted"/>
<dbReference type="SUPFAM" id="SSF55729">
    <property type="entry name" value="Acyl-CoA N-acyltransferases (Nat)"/>
    <property type="match status" value="1"/>
</dbReference>
<name>A0ABQ6HY61_9MICO</name>
<comment type="caution">
    <text evidence="2">The sequence shown here is derived from an EMBL/GenBank/DDBJ whole genome shotgun (WGS) entry which is preliminary data.</text>
</comment>
<dbReference type="RefSeq" id="WP_284291736.1">
    <property type="nucleotide sequence ID" value="NZ_BSUK01000001.1"/>
</dbReference>
<keyword evidence="3" id="KW-1185">Reference proteome</keyword>
<protein>
    <recommendedName>
        <fullName evidence="1">N-acetyltransferase domain-containing protein</fullName>
    </recommendedName>
</protein>
<dbReference type="InterPro" id="IPR000182">
    <property type="entry name" value="GNAT_dom"/>
</dbReference>
<reference evidence="3" key="1">
    <citation type="journal article" date="2019" name="Int. J. Syst. Evol. Microbiol.">
        <title>The Global Catalogue of Microorganisms (GCM) 10K type strain sequencing project: providing services to taxonomists for standard genome sequencing and annotation.</title>
        <authorList>
            <consortium name="The Broad Institute Genomics Platform"/>
            <consortium name="The Broad Institute Genome Sequencing Center for Infectious Disease"/>
            <person name="Wu L."/>
            <person name="Ma J."/>
        </authorList>
    </citation>
    <scope>NUCLEOTIDE SEQUENCE [LARGE SCALE GENOMIC DNA]</scope>
    <source>
        <strain evidence="3">NBRC 106348</strain>
    </source>
</reference>
<dbReference type="Proteomes" id="UP001157091">
    <property type="component" value="Unassembled WGS sequence"/>
</dbReference>
<accession>A0ABQ6HY61</accession>
<feature type="domain" description="N-acetyltransferase" evidence="1">
    <location>
        <begin position="101"/>
        <end position="246"/>
    </location>
</feature>
<dbReference type="Pfam" id="PF13508">
    <property type="entry name" value="Acetyltransf_7"/>
    <property type="match status" value="1"/>
</dbReference>
<organism evidence="2 3">
    <name type="scientific">Luteimicrobium album</name>
    <dbReference type="NCBI Taxonomy" id="1054550"/>
    <lineage>
        <taxon>Bacteria</taxon>
        <taxon>Bacillati</taxon>
        <taxon>Actinomycetota</taxon>
        <taxon>Actinomycetes</taxon>
        <taxon>Micrococcales</taxon>
        <taxon>Luteimicrobium</taxon>
    </lineage>
</organism>